<organism evidence="1 2">
    <name type="scientific">Streptococcus downei MFe28</name>
    <dbReference type="NCBI Taxonomy" id="764290"/>
    <lineage>
        <taxon>Bacteria</taxon>
        <taxon>Bacillati</taxon>
        <taxon>Bacillota</taxon>
        <taxon>Bacilli</taxon>
        <taxon>Lactobacillales</taxon>
        <taxon>Streptococcaceae</taxon>
        <taxon>Streptococcus</taxon>
    </lineage>
</organism>
<sequence>MKNNRLRWFQKRHMIRQFGTAIASLFIAIFIFMTIVSGDGTNKGNSSGANSSSFSDTVENVPINFKYDSSEYYISGYASTVTVTLSSSNRVNLTTETNKSTRNFQVTADLTNLKEGTSKVQLDVHNLPAGMTAKIAPNTATVTIGKKRTKTFAVKAEISNSQVAKGYKVKSTDLDVDEVKVTSNEATIAQIDHIRASLPDDEPALSDDYEGKVNLQAVDASGNVLAATISPETANLSVNVSTMTKKVPIKVELTGDMDSSLSNISYSLDTSTALIQGDQASLNSISELTAKVDISNVKGNTTKTVKLAAPEGVVVDPSEVEVKLTTTKK</sequence>
<name>A0A380JDD9_STRDO</name>
<keyword evidence="2" id="KW-1185">Reference proteome</keyword>
<dbReference type="OrthoDB" id="2960905at2"/>
<evidence type="ECO:0000313" key="1">
    <source>
        <dbReference type="EMBL" id="SUN36021.1"/>
    </source>
</evidence>
<dbReference type="InterPro" id="IPR012505">
    <property type="entry name" value="YbbR"/>
</dbReference>
<dbReference type="InterPro" id="IPR053154">
    <property type="entry name" value="c-di-AMP_regulator"/>
</dbReference>
<dbReference type="PANTHER" id="PTHR37804">
    <property type="entry name" value="CDAA REGULATORY PROTEIN CDAR"/>
    <property type="match status" value="1"/>
</dbReference>
<accession>A0A380JDD9</accession>
<dbReference type="EMBL" id="UHFA01000002">
    <property type="protein sequence ID" value="SUN36021.1"/>
    <property type="molecule type" value="Genomic_DNA"/>
</dbReference>
<dbReference type="RefSeq" id="WP_002999872.1">
    <property type="nucleotide sequence ID" value="NZ_UHFA01000002.1"/>
</dbReference>
<evidence type="ECO:0000313" key="2">
    <source>
        <dbReference type="Proteomes" id="UP000254082"/>
    </source>
</evidence>
<dbReference type="Gene3D" id="2.170.120.30">
    <property type="match status" value="1"/>
</dbReference>
<dbReference type="Proteomes" id="UP000254082">
    <property type="component" value="Unassembled WGS sequence"/>
</dbReference>
<dbReference type="Gene3D" id="2.170.120.40">
    <property type="entry name" value="YbbR-like domain"/>
    <property type="match status" value="2"/>
</dbReference>
<dbReference type="Pfam" id="PF07949">
    <property type="entry name" value="YbbR"/>
    <property type="match status" value="3"/>
</dbReference>
<gene>
    <name evidence="1" type="ORF">NCTC11391_01064</name>
</gene>
<proteinExistence type="predicted"/>
<dbReference type="PANTHER" id="PTHR37804:SF1">
    <property type="entry name" value="CDAA REGULATORY PROTEIN CDAR"/>
    <property type="match status" value="1"/>
</dbReference>
<dbReference type="AlphaFoldDB" id="A0A380JDD9"/>
<reference evidence="1 2" key="1">
    <citation type="submission" date="2018-06" db="EMBL/GenBank/DDBJ databases">
        <authorList>
            <consortium name="Pathogen Informatics"/>
            <person name="Doyle S."/>
        </authorList>
    </citation>
    <scope>NUCLEOTIDE SEQUENCE [LARGE SCALE GENOMIC DNA]</scope>
    <source>
        <strain evidence="2">NCTC 11391</strain>
    </source>
</reference>
<protein>
    <submittedName>
        <fullName evidence="1">Hypothetical membrane associated protein</fullName>
    </submittedName>
</protein>